<name>A0A9X1SX39_9ACTN</name>
<dbReference type="RefSeq" id="WP_231448237.1">
    <property type="nucleotide sequence ID" value="NZ_JAJOMB010000022.1"/>
</dbReference>
<dbReference type="EMBL" id="JAJOMB010000022">
    <property type="protein sequence ID" value="MCD5315414.1"/>
    <property type="molecule type" value="Genomic_DNA"/>
</dbReference>
<accession>A0A9X1SX39</accession>
<dbReference type="Pfam" id="PF21853">
    <property type="entry name" value="DUF6912"/>
    <property type="match status" value="1"/>
</dbReference>
<evidence type="ECO:0000313" key="2">
    <source>
        <dbReference type="Proteomes" id="UP001138997"/>
    </source>
</evidence>
<organism evidence="1 2">
    <name type="scientific">Kineosporia babensis</name>
    <dbReference type="NCBI Taxonomy" id="499548"/>
    <lineage>
        <taxon>Bacteria</taxon>
        <taxon>Bacillati</taxon>
        <taxon>Actinomycetota</taxon>
        <taxon>Actinomycetes</taxon>
        <taxon>Kineosporiales</taxon>
        <taxon>Kineosporiaceae</taxon>
        <taxon>Kineosporia</taxon>
    </lineage>
</organism>
<reference evidence="1" key="1">
    <citation type="submission" date="2021-11" db="EMBL/GenBank/DDBJ databases">
        <title>Streptomyces corallinus and Kineosporia corallina sp. nov., two new coral-derived marine actinobacteria.</title>
        <authorList>
            <person name="Buangrab K."/>
            <person name="Sutthacheep M."/>
            <person name="Yeemin T."/>
            <person name="Harunari E."/>
            <person name="Igarashi Y."/>
            <person name="Sripreechasak P."/>
            <person name="Kanchanasin P."/>
            <person name="Tanasupawat S."/>
            <person name="Phongsopitanun W."/>
        </authorList>
    </citation>
    <scope>NUCLEOTIDE SEQUENCE</scope>
    <source>
        <strain evidence="1">JCM 31032</strain>
    </source>
</reference>
<dbReference type="Proteomes" id="UP001138997">
    <property type="component" value="Unassembled WGS sequence"/>
</dbReference>
<proteinExistence type="predicted"/>
<comment type="caution">
    <text evidence="1">The sequence shown here is derived from an EMBL/GenBank/DDBJ whole genome shotgun (WGS) entry which is preliminary data.</text>
</comment>
<dbReference type="AlphaFoldDB" id="A0A9X1SX39"/>
<gene>
    <name evidence="1" type="ORF">LR394_31405</name>
</gene>
<sequence length="168" mass="18190">MTRVYVPTTLTVLAQMAKRGVLNPDAADSAPLPAHAVTAAIREWYTDDDVESLEFAALTEAGEASLRMLAEDPRFPRRVVLALDVPAQAVRPEGPFRSSVTLEVEVPLSEVVSLHVDEPEAEDIMLAAIAALNAADAGDEDAQFLLEEANACDLLWYDISEIDDLISD</sequence>
<dbReference type="InterPro" id="IPR054206">
    <property type="entry name" value="DUF6912"/>
</dbReference>
<protein>
    <submittedName>
        <fullName evidence="1">Uncharacterized protein</fullName>
    </submittedName>
</protein>
<evidence type="ECO:0000313" key="1">
    <source>
        <dbReference type="EMBL" id="MCD5315414.1"/>
    </source>
</evidence>
<keyword evidence="2" id="KW-1185">Reference proteome</keyword>